<name>A0A316GWF0_9SPHI</name>
<protein>
    <submittedName>
        <fullName evidence="1">Glycosyltransferase involved in cell wall biosynthesis</fullName>
    </submittedName>
</protein>
<reference evidence="1 2" key="1">
    <citation type="submission" date="2018-05" db="EMBL/GenBank/DDBJ databases">
        <title>Genomic Encyclopedia of Archaeal and Bacterial Type Strains, Phase II (KMG-II): from individual species to whole genera.</title>
        <authorList>
            <person name="Goeker M."/>
        </authorList>
    </citation>
    <scope>NUCLEOTIDE SEQUENCE [LARGE SCALE GENOMIC DNA]</scope>
    <source>
        <strain evidence="1 2">DSM 19975</strain>
    </source>
</reference>
<dbReference type="Proteomes" id="UP000245678">
    <property type="component" value="Unassembled WGS sequence"/>
</dbReference>
<dbReference type="AlphaFoldDB" id="A0A316GWF0"/>
<dbReference type="GO" id="GO:0016740">
    <property type="term" value="F:transferase activity"/>
    <property type="evidence" value="ECO:0007669"/>
    <property type="project" value="UniProtKB-KW"/>
</dbReference>
<dbReference type="SUPFAM" id="SSF53448">
    <property type="entry name" value="Nucleotide-diphospho-sugar transferases"/>
    <property type="match status" value="1"/>
</dbReference>
<dbReference type="Gene3D" id="3.90.550.10">
    <property type="entry name" value="Spore Coat Polysaccharide Biosynthesis Protein SpsA, Chain A"/>
    <property type="match status" value="1"/>
</dbReference>
<dbReference type="InterPro" id="IPR029044">
    <property type="entry name" value="Nucleotide-diphossugar_trans"/>
</dbReference>
<accession>A0A316GWF0</accession>
<sequence>MVERTVREIIPYFLLDLDNFCHLWELNRKILLQMKLPISAIVVGLNEAHLLRESLPKLAFCDELLYFDLGSKDDSIKLATGLGATVIKHDKVDSCEWIHAEYATKTKHEWVLISDPDEMFPDELITEITLLFENGTLNESIGAVWAPWVFYFKNHRLFGTHWGGVSRRIILAHNKRFEFKALVHAGRKLIGGFNEYNIEYTGNNFIAHKWMQSYGKLIEKHRRYLRNEGEARYKTGRRSSAKSVMKEAYRAFKYSYWSRRGYKDGITGLFLSAFWVWYECSAQIENIRYQRKIEKKKHKTAKASFN</sequence>
<organism evidence="1 2">
    <name type="scientific">Mucilaginibacter oryzae</name>
    <dbReference type="NCBI Taxonomy" id="468058"/>
    <lineage>
        <taxon>Bacteria</taxon>
        <taxon>Pseudomonadati</taxon>
        <taxon>Bacteroidota</taxon>
        <taxon>Sphingobacteriia</taxon>
        <taxon>Sphingobacteriales</taxon>
        <taxon>Sphingobacteriaceae</taxon>
        <taxon>Mucilaginibacter</taxon>
    </lineage>
</organism>
<evidence type="ECO:0000313" key="1">
    <source>
        <dbReference type="EMBL" id="PWK68293.1"/>
    </source>
</evidence>
<dbReference type="EMBL" id="QGHA01000017">
    <property type="protein sequence ID" value="PWK68293.1"/>
    <property type="molecule type" value="Genomic_DNA"/>
</dbReference>
<keyword evidence="1" id="KW-0808">Transferase</keyword>
<keyword evidence="2" id="KW-1185">Reference proteome</keyword>
<proteinExistence type="predicted"/>
<comment type="caution">
    <text evidence="1">The sequence shown here is derived from an EMBL/GenBank/DDBJ whole genome shotgun (WGS) entry which is preliminary data.</text>
</comment>
<evidence type="ECO:0000313" key="2">
    <source>
        <dbReference type="Proteomes" id="UP000245678"/>
    </source>
</evidence>
<gene>
    <name evidence="1" type="ORF">LX99_04818</name>
</gene>